<gene>
    <name evidence="3" type="ORF">MTR66_07250</name>
</gene>
<evidence type="ECO:0000256" key="1">
    <source>
        <dbReference type="ARBA" id="ARBA00023002"/>
    </source>
</evidence>
<comment type="caution">
    <text evidence="3">The sequence shown here is derived from an EMBL/GenBank/DDBJ whole genome shotgun (WGS) entry which is preliminary data.</text>
</comment>
<evidence type="ECO:0000313" key="4">
    <source>
        <dbReference type="Proteomes" id="UP001202281"/>
    </source>
</evidence>
<evidence type="ECO:0000259" key="2">
    <source>
        <dbReference type="Pfam" id="PF00296"/>
    </source>
</evidence>
<protein>
    <submittedName>
        <fullName evidence="3">TIGR03620 family F420-dependent LLM class oxidoreductase</fullName>
    </submittedName>
</protein>
<accession>A0ABT0BNI9</accession>
<dbReference type="PANTHER" id="PTHR43244">
    <property type="match status" value="1"/>
</dbReference>
<dbReference type="NCBIfam" id="TIGR03620">
    <property type="entry name" value="F420_MSMEG_4141"/>
    <property type="match status" value="1"/>
</dbReference>
<dbReference type="InterPro" id="IPR019922">
    <property type="entry name" value="Lucif-like_OxRdatse_MSMEG_4141"/>
</dbReference>
<dbReference type="RefSeq" id="WP_243919232.1">
    <property type="nucleotide sequence ID" value="NZ_JALHLG010000007.1"/>
</dbReference>
<name>A0ABT0BNI9_9SPHN</name>
<sequence>MQPKITGKDSEEESAMAVPAIGKTGIWSLELRFGDKGQANEAAAELDELGYGALWIPGGIDSGAPADVQRLLGVTRRATIATGILNLWKHEPVELAAWFASLDEAEKARTLLGIGVSHGPLIGEQWGKPLPAMRRFLDGLDAAGMPRGHLCLAALGPKMTALAAERTAGAHPYLVTPEHTAQARAILGPGKLLAPEQGVILEEDPARARALALGALEHYRRLPNYRNNWLRLGFAEDEIDACSDRLIEALFAVGGVEQAAARVQAHLDAGADHVCLQVIGGQSGAGFDALRPLWRRLAEALL</sequence>
<dbReference type="Gene3D" id="3.20.20.30">
    <property type="entry name" value="Luciferase-like domain"/>
    <property type="match status" value="2"/>
</dbReference>
<evidence type="ECO:0000313" key="3">
    <source>
        <dbReference type="EMBL" id="MCJ2186609.1"/>
    </source>
</evidence>
<dbReference type="InterPro" id="IPR036661">
    <property type="entry name" value="Luciferase-like_sf"/>
</dbReference>
<proteinExistence type="predicted"/>
<dbReference type="SUPFAM" id="SSF51679">
    <property type="entry name" value="Bacterial luciferase-like"/>
    <property type="match status" value="1"/>
</dbReference>
<keyword evidence="4" id="KW-1185">Reference proteome</keyword>
<dbReference type="InterPro" id="IPR050564">
    <property type="entry name" value="F420-G6PD/mer"/>
</dbReference>
<keyword evidence="1" id="KW-0560">Oxidoreductase</keyword>
<feature type="domain" description="Luciferase-like" evidence="2">
    <location>
        <begin position="39"/>
        <end position="273"/>
    </location>
</feature>
<dbReference type="Proteomes" id="UP001202281">
    <property type="component" value="Unassembled WGS sequence"/>
</dbReference>
<dbReference type="Pfam" id="PF00296">
    <property type="entry name" value="Bac_luciferase"/>
    <property type="match status" value="1"/>
</dbReference>
<dbReference type="PANTHER" id="PTHR43244:SF1">
    <property type="entry name" value="5,10-METHYLENETETRAHYDROMETHANOPTERIN REDUCTASE"/>
    <property type="match status" value="1"/>
</dbReference>
<dbReference type="InterPro" id="IPR011251">
    <property type="entry name" value="Luciferase-like_dom"/>
</dbReference>
<reference evidence="3 4" key="1">
    <citation type="submission" date="2022-04" db="EMBL/GenBank/DDBJ databases">
        <title>Identification of a novel bacterium isolated from mangrove sediments.</title>
        <authorList>
            <person name="Pan X."/>
        </authorList>
    </citation>
    <scope>NUCLEOTIDE SEQUENCE [LARGE SCALE GENOMIC DNA]</scope>
    <source>
        <strain evidence="3 4">B2638</strain>
    </source>
</reference>
<organism evidence="3 4">
    <name type="scientific">Novosphingobium beihaiensis</name>
    <dbReference type="NCBI Taxonomy" id="2930389"/>
    <lineage>
        <taxon>Bacteria</taxon>
        <taxon>Pseudomonadati</taxon>
        <taxon>Pseudomonadota</taxon>
        <taxon>Alphaproteobacteria</taxon>
        <taxon>Sphingomonadales</taxon>
        <taxon>Sphingomonadaceae</taxon>
        <taxon>Novosphingobium</taxon>
    </lineage>
</organism>
<dbReference type="EMBL" id="JALHLG010000007">
    <property type="protein sequence ID" value="MCJ2186609.1"/>
    <property type="molecule type" value="Genomic_DNA"/>
</dbReference>